<feature type="compositionally biased region" description="Pro residues" evidence="1">
    <location>
        <begin position="252"/>
        <end position="269"/>
    </location>
</feature>
<evidence type="ECO:0000313" key="3">
    <source>
        <dbReference type="EMBL" id="EPQ59812.1"/>
    </source>
</evidence>
<dbReference type="KEGG" id="gtr:GLOTRDRAFT_136573"/>
<feature type="compositionally biased region" description="Pro residues" evidence="1">
    <location>
        <begin position="104"/>
        <end position="134"/>
    </location>
</feature>
<dbReference type="GeneID" id="19303570"/>
<evidence type="ECO:0000313" key="4">
    <source>
        <dbReference type="Proteomes" id="UP000030669"/>
    </source>
</evidence>
<dbReference type="SUPFAM" id="SSF56219">
    <property type="entry name" value="DNase I-like"/>
    <property type="match status" value="1"/>
</dbReference>
<keyword evidence="4" id="KW-1185">Reference proteome</keyword>
<reference evidence="3 4" key="1">
    <citation type="journal article" date="2012" name="Science">
        <title>The Paleozoic origin of enzymatic lignin decomposition reconstructed from 31 fungal genomes.</title>
        <authorList>
            <person name="Floudas D."/>
            <person name="Binder M."/>
            <person name="Riley R."/>
            <person name="Barry K."/>
            <person name="Blanchette R.A."/>
            <person name="Henrissat B."/>
            <person name="Martinez A.T."/>
            <person name="Otillar R."/>
            <person name="Spatafora J.W."/>
            <person name="Yadav J.S."/>
            <person name="Aerts A."/>
            <person name="Benoit I."/>
            <person name="Boyd A."/>
            <person name="Carlson A."/>
            <person name="Copeland A."/>
            <person name="Coutinho P.M."/>
            <person name="de Vries R.P."/>
            <person name="Ferreira P."/>
            <person name="Findley K."/>
            <person name="Foster B."/>
            <person name="Gaskell J."/>
            <person name="Glotzer D."/>
            <person name="Gorecki P."/>
            <person name="Heitman J."/>
            <person name="Hesse C."/>
            <person name="Hori C."/>
            <person name="Igarashi K."/>
            <person name="Jurgens J.A."/>
            <person name="Kallen N."/>
            <person name="Kersten P."/>
            <person name="Kohler A."/>
            <person name="Kuees U."/>
            <person name="Kumar T.K.A."/>
            <person name="Kuo A."/>
            <person name="LaButti K."/>
            <person name="Larrondo L.F."/>
            <person name="Lindquist E."/>
            <person name="Ling A."/>
            <person name="Lombard V."/>
            <person name="Lucas S."/>
            <person name="Lundell T."/>
            <person name="Martin R."/>
            <person name="McLaughlin D.J."/>
            <person name="Morgenstern I."/>
            <person name="Morin E."/>
            <person name="Murat C."/>
            <person name="Nagy L.G."/>
            <person name="Nolan M."/>
            <person name="Ohm R.A."/>
            <person name="Patyshakuliyeva A."/>
            <person name="Rokas A."/>
            <person name="Ruiz-Duenas F.J."/>
            <person name="Sabat G."/>
            <person name="Salamov A."/>
            <person name="Samejima M."/>
            <person name="Schmutz J."/>
            <person name="Slot J.C."/>
            <person name="St John F."/>
            <person name="Stenlid J."/>
            <person name="Sun H."/>
            <person name="Sun S."/>
            <person name="Syed K."/>
            <person name="Tsang A."/>
            <person name="Wiebenga A."/>
            <person name="Young D."/>
            <person name="Pisabarro A."/>
            <person name="Eastwood D.C."/>
            <person name="Martin F."/>
            <person name="Cullen D."/>
            <person name="Grigoriev I.V."/>
            <person name="Hibbett D.S."/>
        </authorList>
    </citation>
    <scope>NUCLEOTIDE SEQUENCE [LARGE SCALE GENOMIC DNA]</scope>
    <source>
        <strain evidence="3 4">ATCC 11539</strain>
    </source>
</reference>
<dbReference type="Pfam" id="PF22669">
    <property type="entry name" value="Exo_endo_phos2"/>
    <property type="match status" value="1"/>
</dbReference>
<proteinExistence type="predicted"/>
<feature type="compositionally biased region" description="Low complexity" evidence="1">
    <location>
        <begin position="75"/>
        <end position="99"/>
    </location>
</feature>
<feature type="domain" description="Inositol polyphosphate-related phosphatase" evidence="2">
    <location>
        <begin position="836"/>
        <end position="1181"/>
    </location>
</feature>
<dbReference type="PANTHER" id="PTHR11200:SF240">
    <property type="entry name" value="INOSITOL POLYPHOSPHATE 5-PHOSPHATASE C9G1.10C-RELATED"/>
    <property type="match status" value="1"/>
</dbReference>
<dbReference type="InterPro" id="IPR046985">
    <property type="entry name" value="IP5"/>
</dbReference>
<dbReference type="AlphaFoldDB" id="S7QKA0"/>
<gene>
    <name evidence="3" type="ORF">GLOTRDRAFT_136573</name>
</gene>
<dbReference type="HOGENOM" id="CLU_002027_0_0_1"/>
<dbReference type="RefSeq" id="XP_007862700.1">
    <property type="nucleotide sequence ID" value="XM_007864509.1"/>
</dbReference>
<dbReference type="GO" id="GO:0046856">
    <property type="term" value="P:phosphatidylinositol dephosphorylation"/>
    <property type="evidence" value="ECO:0007669"/>
    <property type="project" value="InterPro"/>
</dbReference>
<organism evidence="3 4">
    <name type="scientific">Gloeophyllum trabeum (strain ATCC 11539 / FP-39264 / Madison 617)</name>
    <name type="common">Brown rot fungus</name>
    <dbReference type="NCBI Taxonomy" id="670483"/>
    <lineage>
        <taxon>Eukaryota</taxon>
        <taxon>Fungi</taxon>
        <taxon>Dikarya</taxon>
        <taxon>Basidiomycota</taxon>
        <taxon>Agaricomycotina</taxon>
        <taxon>Agaricomycetes</taxon>
        <taxon>Gloeophyllales</taxon>
        <taxon>Gloeophyllaceae</taxon>
        <taxon>Gloeophyllum</taxon>
    </lineage>
</organism>
<dbReference type="InterPro" id="IPR036322">
    <property type="entry name" value="WD40_repeat_dom_sf"/>
</dbReference>
<dbReference type="InterPro" id="IPR015943">
    <property type="entry name" value="WD40/YVTN_repeat-like_dom_sf"/>
</dbReference>
<dbReference type="STRING" id="670483.S7QKA0"/>
<dbReference type="SUPFAM" id="SSF50978">
    <property type="entry name" value="WD40 repeat-like"/>
    <property type="match status" value="1"/>
</dbReference>
<feature type="compositionally biased region" description="Pro residues" evidence="1">
    <location>
        <begin position="281"/>
        <end position="299"/>
    </location>
</feature>
<feature type="compositionally biased region" description="Pro residues" evidence="1">
    <location>
        <begin position="314"/>
        <end position="326"/>
    </location>
</feature>
<name>S7QKA0_GLOTA</name>
<dbReference type="EMBL" id="KB469297">
    <property type="protein sequence ID" value="EPQ59812.1"/>
    <property type="molecule type" value="Genomic_DNA"/>
</dbReference>
<accession>S7QKA0</accession>
<sequence>MSDSEDTAVESAPPPRVSSLRSRFEKLSTEQESLSPPSRPASTYLDPSCVPGRPRALSNLHQQHAASDNKHLRTSSSSSDLRAHSHSPSGSVSSITSASGLLGKPPPPPPPVNRRTPSPSPSISPLLRPVPNPVSIPSISEPAPQPATTTKSALLSRKPPPPPPHAHGHAKAASENGSVSAGSDGEGIARPGSVASLINQFGSNPPSHLPSPASSDHGHGLPIPPSPKPPPHPPPRPSLSTSPDAYANIPGPAGPPSPQLRPRPPPRPSLTPSDNLLPHSQAPPSPRLHARPAPPPPRPSVTTSDLKGAAHSPSPRPSSHPPPPPRHSAHSVDVVRSNGVSSPSPASRPVPPPRPIATPPDVQVESPFSDSSSSESSETGTSPERLSESTSPPQLPPRHNTHPPPLPRRRETNNNNPHAERLPPPPTRTIALGDKLPPPRRPPTPSSSESEEEEKVDPAGMPDTSRASRRPPSVGLENRVHVPSHSEVAACGRTVVVAHSHRVRVWEVGGGADAVPVWDLDLKDALREWKVKEKEVKVCSVEFLAGRGEEVGCFVWMGTKEGHLIEFDVGAGAVTGVKLSAHSHAVTHIFRIGRAMVSMDESGKVLVFEGQEGAALMLNSVQPRVVRIADKQEFAHVIGGKLWTSARMDPGGGAGANGTSSRGPIVRVYDILTPGSSGRSLLPTEHVGNVTCGTVLPSQPGSAYLGHEGGFISIWCLHDEEGEGVPVCLEVMKISTSDVLCLEGVNDKLWAGGRKGMVAAYDVSAKPWVMTNNWDAHGGVPVTRLAVDPWSIEKLGRLCVVSVGRDERIKFWDGLLAENWIDEELLKREEEFSKFRDLSLLIVSWNVDAAKPDALSGSPENINFLDTVLHTVDSPDIIAFGFQELIDLESRKMAAKSVLLGGKKKTADGTISEKVSSAYKKWYDKLVLAVRLAMPPETPYTVIHTENLVGLFSCIFVKNTEKFSLKDVAITTIKRGMGGRYGNKGGIVARFIIDDTSVCFINCHLAAGQHHVRQRNADVAAMVEEKAVFPATDTWQDPVAYVGGGDGSMVLDHEIVFFNGDMNYRIEQRRDAVIAAVRAGDYDFLIAHDQLVMQMKNNRAFRLRSFREGPLTFPPTYKYDRRSDEYDTSEKRRVPAWCDRVLWRSRHPDRVEQLHYQRYEANVSDHRPISAAFKMTVKSVNRDKRARVKREVQEMWDVREQNLLIAAREFYASQAIIL</sequence>
<dbReference type="OMA" id="CVFVKHK"/>
<dbReference type="InterPro" id="IPR000300">
    <property type="entry name" value="IPPc"/>
</dbReference>
<dbReference type="SMART" id="SM00128">
    <property type="entry name" value="IPPc"/>
    <property type="match status" value="1"/>
</dbReference>
<feature type="region of interest" description="Disordered" evidence="1">
    <location>
        <begin position="1"/>
        <end position="481"/>
    </location>
</feature>
<feature type="compositionally biased region" description="Pro residues" evidence="1">
    <location>
        <begin position="346"/>
        <end position="358"/>
    </location>
</feature>
<feature type="compositionally biased region" description="Polar residues" evidence="1">
    <location>
        <begin position="196"/>
        <end position="206"/>
    </location>
</feature>
<dbReference type="GO" id="GO:0004439">
    <property type="term" value="F:phosphatidylinositol-4,5-bisphosphate 5-phosphatase activity"/>
    <property type="evidence" value="ECO:0007669"/>
    <property type="project" value="TreeGrafter"/>
</dbReference>
<feature type="compositionally biased region" description="Low complexity" evidence="1">
    <location>
        <begin position="365"/>
        <end position="384"/>
    </location>
</feature>
<dbReference type="Gene3D" id="2.130.10.10">
    <property type="entry name" value="YVTN repeat-like/Quinoprotein amine dehydrogenase"/>
    <property type="match status" value="1"/>
</dbReference>
<dbReference type="PANTHER" id="PTHR11200">
    <property type="entry name" value="INOSITOL 5-PHOSPHATASE"/>
    <property type="match status" value="1"/>
</dbReference>
<dbReference type="Proteomes" id="UP000030669">
    <property type="component" value="Unassembled WGS sequence"/>
</dbReference>
<evidence type="ECO:0000259" key="2">
    <source>
        <dbReference type="SMART" id="SM00128"/>
    </source>
</evidence>
<evidence type="ECO:0000256" key="1">
    <source>
        <dbReference type="SAM" id="MobiDB-lite"/>
    </source>
</evidence>
<feature type="compositionally biased region" description="Pro residues" evidence="1">
    <location>
        <begin position="222"/>
        <end position="237"/>
    </location>
</feature>
<dbReference type="InterPro" id="IPR036691">
    <property type="entry name" value="Endo/exonu/phosph_ase_sf"/>
</dbReference>
<dbReference type="eggNOG" id="KOG0565">
    <property type="taxonomic scope" value="Eukaryota"/>
</dbReference>
<dbReference type="OrthoDB" id="2248459at2759"/>
<protein>
    <submittedName>
        <fullName evidence="3">DNase I-like protein</fullName>
    </submittedName>
</protein>
<dbReference type="Gene3D" id="3.60.10.10">
    <property type="entry name" value="Endonuclease/exonuclease/phosphatase"/>
    <property type="match status" value="1"/>
</dbReference>